<reference evidence="2 3" key="1">
    <citation type="submission" date="2017-06" db="EMBL/GenBank/DDBJ databases">
        <authorList>
            <person name="Kim H.J."/>
            <person name="Triplett B.A."/>
        </authorList>
    </citation>
    <scope>NUCLEOTIDE SEQUENCE [LARGE SCALE GENOMIC DNA]</scope>
    <source>
        <strain evidence="2 3">DSM 25597</strain>
    </source>
</reference>
<evidence type="ECO:0000313" key="3">
    <source>
        <dbReference type="Proteomes" id="UP000198379"/>
    </source>
</evidence>
<dbReference type="Proteomes" id="UP000198379">
    <property type="component" value="Unassembled WGS sequence"/>
</dbReference>
<keyword evidence="3" id="KW-1185">Reference proteome</keyword>
<name>A0A238W1U8_9FLAO</name>
<dbReference type="AlphaFoldDB" id="A0A238W1U8"/>
<evidence type="ECO:0000256" key="1">
    <source>
        <dbReference type="SAM" id="SignalP"/>
    </source>
</evidence>
<dbReference type="RefSeq" id="WP_089369938.1">
    <property type="nucleotide sequence ID" value="NZ_BMEP01000002.1"/>
</dbReference>
<feature type="signal peptide" evidence="1">
    <location>
        <begin position="1"/>
        <end position="19"/>
    </location>
</feature>
<accession>A0A238W1U8</accession>
<dbReference type="OrthoDB" id="1191263at2"/>
<dbReference type="EMBL" id="FZNY01000001">
    <property type="protein sequence ID" value="SNR40478.1"/>
    <property type="molecule type" value="Genomic_DNA"/>
</dbReference>
<evidence type="ECO:0000313" key="2">
    <source>
        <dbReference type="EMBL" id="SNR40478.1"/>
    </source>
</evidence>
<proteinExistence type="predicted"/>
<sequence length="281" mass="31707">MKTINFLIILLSFSITVTAQQSFFETIDAHGPEARYQVYGDLYKNDKGEPAAQEVTTYKNKIEKHQYQGLPSGITISKVLDDGKTALTNNYNGISISAIKYVGFPNTSILHHTGYNRGYVAFDNYVFLLHGISKDQTSFSEIRSIMILDGSASKTGKKKKKGKFWKQLKEAALNERPSGEGSSPEYKELMAKDPEKLVREYLKKMKAKQDAYVMTSQDEKNLEILYNGAKADDAYAKKKNDEYWASEEGQAILKNRATIDKMEAEHLRTCRLAVCDNSAHN</sequence>
<gene>
    <name evidence="2" type="ORF">SAMN06265376_101609</name>
</gene>
<organism evidence="2 3">
    <name type="scientific">Dokdonia pacifica</name>
    <dbReference type="NCBI Taxonomy" id="1627892"/>
    <lineage>
        <taxon>Bacteria</taxon>
        <taxon>Pseudomonadati</taxon>
        <taxon>Bacteroidota</taxon>
        <taxon>Flavobacteriia</taxon>
        <taxon>Flavobacteriales</taxon>
        <taxon>Flavobacteriaceae</taxon>
        <taxon>Dokdonia</taxon>
    </lineage>
</organism>
<feature type="chain" id="PRO_5012850820" evidence="1">
    <location>
        <begin position="20"/>
        <end position="281"/>
    </location>
</feature>
<protein>
    <submittedName>
        <fullName evidence="2">Uncharacterized protein</fullName>
    </submittedName>
</protein>
<keyword evidence="1" id="KW-0732">Signal</keyword>